<accession>K0KF24</accession>
<evidence type="ECO:0000313" key="2">
    <source>
        <dbReference type="EMBL" id="CCH35384.1"/>
    </source>
</evidence>
<evidence type="ECO:0000256" key="1">
    <source>
        <dbReference type="SAM" id="MobiDB-lite"/>
    </source>
</evidence>
<gene>
    <name evidence="2" type="ordered locus">BN6_81670</name>
</gene>
<dbReference type="STRING" id="1179773.BN6_81670"/>
<sequence length="167" mass="18248">MSRVGRIAFAGITGVLATAAVVTLAITVNEPRPVDVRRVDLSPAQPGVLSATYTTNVPVLTSPPPVLVAPPPQQPVPPPRTTTTEVPAAPPHTAPPEQTTTTRPSRGRPDFEDCDFDRLPDGSCLPWRFPTSTREMCAWLRAHGMPRIEFRDVHGRQVDFDHRICDD</sequence>
<name>K0KF24_SACES</name>
<proteinExistence type="predicted"/>
<evidence type="ECO:0000313" key="3">
    <source>
        <dbReference type="Proteomes" id="UP000006281"/>
    </source>
</evidence>
<protein>
    <submittedName>
        <fullName evidence="2">Putative secreted protein</fullName>
    </submittedName>
</protein>
<feature type="region of interest" description="Disordered" evidence="1">
    <location>
        <begin position="64"/>
        <end position="115"/>
    </location>
</feature>
<dbReference type="BioCyc" id="SESP1179773:BN6_RS39555-MONOMER"/>
<dbReference type="OrthoDB" id="601499at2"/>
<dbReference type="eggNOG" id="ENOG5033N66">
    <property type="taxonomic scope" value="Bacteria"/>
</dbReference>
<feature type="compositionally biased region" description="Low complexity" evidence="1">
    <location>
        <begin position="95"/>
        <end position="104"/>
    </location>
</feature>
<dbReference type="KEGG" id="sesp:BN6_81670"/>
<dbReference type="AlphaFoldDB" id="K0KF24"/>
<organism evidence="2 3">
    <name type="scientific">Saccharothrix espanaensis (strain ATCC 51144 / DSM 44229 / JCM 9112 / NBRC 15066 / NRRL 15764)</name>
    <dbReference type="NCBI Taxonomy" id="1179773"/>
    <lineage>
        <taxon>Bacteria</taxon>
        <taxon>Bacillati</taxon>
        <taxon>Actinomycetota</taxon>
        <taxon>Actinomycetes</taxon>
        <taxon>Pseudonocardiales</taxon>
        <taxon>Pseudonocardiaceae</taxon>
        <taxon>Saccharothrix</taxon>
    </lineage>
</organism>
<reference evidence="2 3" key="1">
    <citation type="journal article" date="2012" name="BMC Genomics">
        <title>Complete genome sequence of Saccharothrix espanaensis DSM 44229T and comparison to the other completely sequenced Pseudonocardiaceae.</title>
        <authorList>
            <person name="Strobel T."/>
            <person name="Al-Dilaimi A."/>
            <person name="Blom J."/>
            <person name="Gessner A."/>
            <person name="Kalinowski J."/>
            <person name="Luzhetska M."/>
            <person name="Puhler A."/>
            <person name="Szczepanowski R."/>
            <person name="Bechthold A."/>
            <person name="Ruckert C."/>
        </authorList>
    </citation>
    <scope>NUCLEOTIDE SEQUENCE [LARGE SCALE GENOMIC DNA]</scope>
    <source>
        <strain evidence="3">ATCC 51144 / DSM 44229 / JCM 9112 / NBRC 15066 / NRRL 15764</strain>
    </source>
</reference>
<dbReference type="PATRIC" id="fig|1179773.3.peg.8242"/>
<dbReference type="EMBL" id="HE804045">
    <property type="protein sequence ID" value="CCH35384.1"/>
    <property type="molecule type" value="Genomic_DNA"/>
</dbReference>
<dbReference type="Proteomes" id="UP000006281">
    <property type="component" value="Chromosome"/>
</dbReference>
<dbReference type="HOGENOM" id="CLU_1593361_0_0_11"/>
<dbReference type="RefSeq" id="WP_015105491.1">
    <property type="nucleotide sequence ID" value="NC_019673.1"/>
</dbReference>
<keyword evidence="3" id="KW-1185">Reference proteome</keyword>
<feature type="compositionally biased region" description="Pro residues" evidence="1">
    <location>
        <begin position="64"/>
        <end position="80"/>
    </location>
</feature>